<evidence type="ECO:0000313" key="2">
    <source>
        <dbReference type="Proteomes" id="UP000410492"/>
    </source>
</evidence>
<dbReference type="EMBL" id="CAACVG010006563">
    <property type="protein sequence ID" value="VEN40625.1"/>
    <property type="molecule type" value="Genomic_DNA"/>
</dbReference>
<reference evidence="1 2" key="1">
    <citation type="submission" date="2019-01" db="EMBL/GenBank/DDBJ databases">
        <authorList>
            <person name="Sayadi A."/>
        </authorList>
    </citation>
    <scope>NUCLEOTIDE SEQUENCE [LARGE SCALE GENOMIC DNA]</scope>
</reference>
<gene>
    <name evidence="1" type="ORF">CALMAC_LOCUS4720</name>
</gene>
<accession>A0A653BYA3</accession>
<name>A0A653BYA3_CALMS</name>
<sequence length="30" mass="3416">MRWGPSNAWNNLNIGNYQIVLRASSPINKT</sequence>
<dbReference type="AlphaFoldDB" id="A0A653BYA3"/>
<protein>
    <submittedName>
        <fullName evidence="1">Uncharacterized protein</fullName>
    </submittedName>
</protein>
<keyword evidence="2" id="KW-1185">Reference proteome</keyword>
<dbReference type="Proteomes" id="UP000410492">
    <property type="component" value="Unassembled WGS sequence"/>
</dbReference>
<organism evidence="1 2">
    <name type="scientific">Callosobruchus maculatus</name>
    <name type="common">Southern cowpea weevil</name>
    <name type="synonym">Pulse bruchid</name>
    <dbReference type="NCBI Taxonomy" id="64391"/>
    <lineage>
        <taxon>Eukaryota</taxon>
        <taxon>Metazoa</taxon>
        <taxon>Ecdysozoa</taxon>
        <taxon>Arthropoda</taxon>
        <taxon>Hexapoda</taxon>
        <taxon>Insecta</taxon>
        <taxon>Pterygota</taxon>
        <taxon>Neoptera</taxon>
        <taxon>Endopterygota</taxon>
        <taxon>Coleoptera</taxon>
        <taxon>Polyphaga</taxon>
        <taxon>Cucujiformia</taxon>
        <taxon>Chrysomeloidea</taxon>
        <taxon>Chrysomelidae</taxon>
        <taxon>Bruchinae</taxon>
        <taxon>Bruchini</taxon>
        <taxon>Callosobruchus</taxon>
    </lineage>
</organism>
<evidence type="ECO:0000313" key="1">
    <source>
        <dbReference type="EMBL" id="VEN40625.1"/>
    </source>
</evidence>
<proteinExistence type="predicted"/>